<sequence length="390" mass="44488">MKIHASEVNDFPNNGYTLDEAVKWSIKKVSLRTAPPPKQATRDSKLSYSDRAKKGMETELNKFGFIPFEDFLREHTAQGNPFKTIPCSPLNNVMRIHVDSLSKGSIKQCKDAIYKALDDQYPEHKLDSQWSVTEGYLDIGFESSTIRDTSLTMEIYHNGNPLKIESTRYNKLRAKWVTFLNLPTNKDYKWVREALVMGLSYYGNIHKVIVEGANKAKCMRPKSRGISLPRFIRLPGCADTNQNRNDLYADSVSKWDTLHLDVHIERDPTQERLIKMKRMEPFLDLNLSGGSPPKVTDFLDMQAIQQTMVNRHAEDRARADALTNGSKTEDHKDPSTPVTVHIDVEPPAAERTIHPDLEDWKKANKHTPNPKSQKKKHKPTQATPAKETPE</sequence>
<organism evidence="1 2">
    <name type="scientific">Entomophthora muscae</name>
    <dbReference type="NCBI Taxonomy" id="34485"/>
    <lineage>
        <taxon>Eukaryota</taxon>
        <taxon>Fungi</taxon>
        <taxon>Fungi incertae sedis</taxon>
        <taxon>Zoopagomycota</taxon>
        <taxon>Entomophthoromycotina</taxon>
        <taxon>Entomophthoromycetes</taxon>
        <taxon>Entomophthorales</taxon>
        <taxon>Entomophthoraceae</taxon>
        <taxon>Entomophthora</taxon>
    </lineage>
</organism>
<evidence type="ECO:0000313" key="2">
    <source>
        <dbReference type="Proteomes" id="UP001165960"/>
    </source>
</evidence>
<reference evidence="1" key="1">
    <citation type="submission" date="2022-04" db="EMBL/GenBank/DDBJ databases">
        <title>Genome of the entomopathogenic fungus Entomophthora muscae.</title>
        <authorList>
            <person name="Elya C."/>
            <person name="Lovett B.R."/>
            <person name="Lee E."/>
            <person name="Macias A.M."/>
            <person name="Hajek A.E."/>
            <person name="De Bivort B.L."/>
            <person name="Kasson M.T."/>
            <person name="De Fine Licht H.H."/>
            <person name="Stajich J.E."/>
        </authorList>
    </citation>
    <scope>NUCLEOTIDE SEQUENCE</scope>
    <source>
        <strain evidence="1">Berkeley</strain>
    </source>
</reference>
<evidence type="ECO:0000313" key="1">
    <source>
        <dbReference type="EMBL" id="KAJ9078782.1"/>
    </source>
</evidence>
<gene>
    <name evidence="1" type="ORF">DSO57_1003246</name>
</gene>
<name>A0ACC2TX40_9FUNG</name>
<protein>
    <submittedName>
        <fullName evidence="1">Uncharacterized protein</fullName>
    </submittedName>
</protein>
<keyword evidence="2" id="KW-1185">Reference proteome</keyword>
<dbReference type="Proteomes" id="UP001165960">
    <property type="component" value="Unassembled WGS sequence"/>
</dbReference>
<dbReference type="EMBL" id="QTSX02002137">
    <property type="protein sequence ID" value="KAJ9078782.1"/>
    <property type="molecule type" value="Genomic_DNA"/>
</dbReference>
<comment type="caution">
    <text evidence="1">The sequence shown here is derived from an EMBL/GenBank/DDBJ whole genome shotgun (WGS) entry which is preliminary data.</text>
</comment>
<accession>A0ACC2TX40</accession>
<proteinExistence type="predicted"/>